<dbReference type="Proteomes" id="UP000765509">
    <property type="component" value="Unassembled WGS sequence"/>
</dbReference>
<feature type="region of interest" description="Disordered" evidence="1">
    <location>
        <begin position="1"/>
        <end position="56"/>
    </location>
</feature>
<feature type="compositionally biased region" description="Basic and acidic residues" evidence="1">
    <location>
        <begin position="1"/>
        <end position="28"/>
    </location>
</feature>
<feature type="compositionally biased region" description="Low complexity" evidence="1">
    <location>
        <begin position="29"/>
        <end position="42"/>
    </location>
</feature>
<protein>
    <submittedName>
        <fullName evidence="2">Uncharacterized protein</fullName>
    </submittedName>
</protein>
<keyword evidence="3" id="KW-1185">Reference proteome</keyword>
<evidence type="ECO:0000256" key="1">
    <source>
        <dbReference type="SAM" id="MobiDB-lite"/>
    </source>
</evidence>
<name>A0A9Q3DLT4_9BASI</name>
<evidence type="ECO:0000313" key="2">
    <source>
        <dbReference type="EMBL" id="MBW0503083.1"/>
    </source>
</evidence>
<reference evidence="2" key="1">
    <citation type="submission" date="2021-03" db="EMBL/GenBank/DDBJ databases">
        <title>Draft genome sequence of rust myrtle Austropuccinia psidii MF-1, a brazilian biotype.</title>
        <authorList>
            <person name="Quecine M.C."/>
            <person name="Pachon D.M.R."/>
            <person name="Bonatelli M.L."/>
            <person name="Correr F.H."/>
            <person name="Franceschini L.M."/>
            <person name="Leite T.F."/>
            <person name="Margarido G.R.A."/>
            <person name="Almeida C.A."/>
            <person name="Ferrarezi J.A."/>
            <person name="Labate C.A."/>
        </authorList>
    </citation>
    <scope>NUCLEOTIDE SEQUENCE</scope>
    <source>
        <strain evidence="2">MF-1</strain>
    </source>
</reference>
<dbReference type="OrthoDB" id="3267566at2759"/>
<dbReference type="AlphaFoldDB" id="A0A9Q3DLT4"/>
<sequence length="223" mass="25216">MDIDLKLDTRDHERQQEKNHHQEKKPEASKSNSSHPPSSSSSSHKKKKYFKKREKPHSSLLNKDFKLMNFAKDRRIKEGLCTYCGGMHSLESCFKRPQNKLTQSSSNFPSRGKAQRGLITFNAYQKDYYDASKSFSNDLSSAKSCAALVADSKTPSFPSSVHIPSLNSHQSLLLSGDEVFKEIHDVGEDNSVSSIHLFFGNMDLPPSSCNDSLEELWDEEEEP</sequence>
<organism evidence="2 3">
    <name type="scientific">Austropuccinia psidii MF-1</name>
    <dbReference type="NCBI Taxonomy" id="1389203"/>
    <lineage>
        <taxon>Eukaryota</taxon>
        <taxon>Fungi</taxon>
        <taxon>Dikarya</taxon>
        <taxon>Basidiomycota</taxon>
        <taxon>Pucciniomycotina</taxon>
        <taxon>Pucciniomycetes</taxon>
        <taxon>Pucciniales</taxon>
        <taxon>Sphaerophragmiaceae</taxon>
        <taxon>Austropuccinia</taxon>
    </lineage>
</organism>
<proteinExistence type="predicted"/>
<gene>
    <name evidence="2" type="ORF">O181_042798</name>
</gene>
<accession>A0A9Q3DLT4</accession>
<feature type="compositionally biased region" description="Basic residues" evidence="1">
    <location>
        <begin position="43"/>
        <end position="55"/>
    </location>
</feature>
<comment type="caution">
    <text evidence="2">The sequence shown here is derived from an EMBL/GenBank/DDBJ whole genome shotgun (WGS) entry which is preliminary data.</text>
</comment>
<evidence type="ECO:0000313" key="3">
    <source>
        <dbReference type="Proteomes" id="UP000765509"/>
    </source>
</evidence>
<dbReference type="EMBL" id="AVOT02017169">
    <property type="protein sequence ID" value="MBW0503083.1"/>
    <property type="molecule type" value="Genomic_DNA"/>
</dbReference>